<dbReference type="RefSeq" id="WP_066410492.1">
    <property type="nucleotide sequence ID" value="NZ_FKBS01000014.1"/>
</dbReference>
<comment type="similarity">
    <text evidence="1">Belongs to the UPF0311 family.</text>
</comment>
<proteinExistence type="inferred from homology"/>
<reference evidence="2 3" key="1">
    <citation type="submission" date="2016-03" db="EMBL/GenBank/DDBJ databases">
        <authorList>
            <consortium name="Pathogen Informatics"/>
        </authorList>
    </citation>
    <scope>NUCLEOTIDE SEQUENCE [LARGE SCALE GENOMIC DNA]</scope>
    <source>
        <strain evidence="2 3">NCTC13364</strain>
    </source>
</reference>
<dbReference type="EMBL" id="FKBS01000014">
    <property type="protein sequence ID" value="SAI19570.1"/>
    <property type="molecule type" value="Genomic_DNA"/>
</dbReference>
<name>A0A157NEU8_9BORD</name>
<dbReference type="InterPro" id="IPR020915">
    <property type="entry name" value="UPF0311"/>
</dbReference>
<dbReference type="HAMAP" id="MF_00775">
    <property type="entry name" value="UPF0311"/>
    <property type="match status" value="1"/>
</dbReference>
<organism evidence="2 3">
    <name type="scientific">Bordetella ansorpii</name>
    <dbReference type="NCBI Taxonomy" id="288768"/>
    <lineage>
        <taxon>Bacteria</taxon>
        <taxon>Pseudomonadati</taxon>
        <taxon>Pseudomonadota</taxon>
        <taxon>Betaproteobacteria</taxon>
        <taxon>Burkholderiales</taxon>
        <taxon>Alcaligenaceae</taxon>
        <taxon>Bordetella</taxon>
    </lineage>
</organism>
<dbReference type="AlphaFoldDB" id="A0A157NEU8"/>
<evidence type="ECO:0000313" key="2">
    <source>
        <dbReference type="EMBL" id="SAI19570.1"/>
    </source>
</evidence>
<dbReference type="PANTHER" id="PTHR37315:SF1">
    <property type="entry name" value="UPF0311 PROTEIN BLR7842"/>
    <property type="match status" value="1"/>
</dbReference>
<dbReference type="Pfam" id="PF11578">
    <property type="entry name" value="DUF3237"/>
    <property type="match status" value="1"/>
</dbReference>
<dbReference type="PANTHER" id="PTHR37315">
    <property type="entry name" value="UPF0311 PROTEIN BLR7842"/>
    <property type="match status" value="1"/>
</dbReference>
<dbReference type="Proteomes" id="UP000077037">
    <property type="component" value="Unassembled WGS sequence"/>
</dbReference>
<accession>A0A157NEU8</accession>
<evidence type="ECO:0000256" key="1">
    <source>
        <dbReference type="HAMAP-Rule" id="MF_00775"/>
    </source>
</evidence>
<protein>
    <recommendedName>
        <fullName evidence="1">UPF0311 protein SAMEA1982600_01600</fullName>
    </recommendedName>
</protein>
<gene>
    <name evidence="2" type="ORF">SAMEA1982600_01600</name>
</gene>
<evidence type="ECO:0000313" key="3">
    <source>
        <dbReference type="Proteomes" id="UP000077037"/>
    </source>
</evidence>
<dbReference type="Gene3D" id="2.40.160.20">
    <property type="match status" value="1"/>
</dbReference>
<sequence length="165" mass="18205">MSAQSQASGFVYAGQMPTLEHLATVVVLVDPPQEVGDTPQGKRRLIPITGGTVQGARLRGRILPGGADFQLIRSPTFTDIHARYVIETDEGHRVYVENTGIRTGSAEDIARLVNGQPMDPARIYFRSYPRFETAEPSLAWLNDSLFVGTGARYPDRVELVFFRLG</sequence>